<organism evidence="3 4">
    <name type="scientific">Pseudonocardia bannensis</name>
    <dbReference type="NCBI Taxonomy" id="630973"/>
    <lineage>
        <taxon>Bacteria</taxon>
        <taxon>Bacillati</taxon>
        <taxon>Actinomycetota</taxon>
        <taxon>Actinomycetes</taxon>
        <taxon>Pseudonocardiales</taxon>
        <taxon>Pseudonocardiaceae</taxon>
        <taxon>Pseudonocardia</taxon>
    </lineage>
</organism>
<evidence type="ECO:0000259" key="2">
    <source>
        <dbReference type="PROSITE" id="PS50943"/>
    </source>
</evidence>
<comment type="caution">
    <text evidence="3">The sequence shown here is derived from an EMBL/GenBank/DDBJ whole genome shotgun (WGS) entry which is preliminary data.</text>
</comment>
<evidence type="ECO:0000256" key="1">
    <source>
        <dbReference type="SAM" id="MobiDB-lite"/>
    </source>
</evidence>
<reference evidence="3 4" key="1">
    <citation type="submission" date="2020-04" db="EMBL/GenBank/DDBJ databases">
        <authorList>
            <person name="Klaysubun C."/>
            <person name="Duangmal K."/>
            <person name="Lipun K."/>
        </authorList>
    </citation>
    <scope>NUCLEOTIDE SEQUENCE [LARGE SCALE GENOMIC DNA]</scope>
    <source>
        <strain evidence="3 4">DSM 45300</strain>
    </source>
</reference>
<name>A0A848DL98_9PSEU</name>
<keyword evidence="4" id="KW-1185">Reference proteome</keyword>
<dbReference type="EMBL" id="JAAXKZ010000065">
    <property type="protein sequence ID" value="NMH93335.1"/>
    <property type="molecule type" value="Genomic_DNA"/>
</dbReference>
<gene>
    <name evidence="3" type="ORF">HF519_17500</name>
</gene>
<dbReference type="RefSeq" id="WP_169414057.1">
    <property type="nucleotide sequence ID" value="NZ_JAAXKZ010000065.1"/>
</dbReference>
<feature type="region of interest" description="Disordered" evidence="1">
    <location>
        <begin position="1"/>
        <end position="20"/>
    </location>
</feature>
<accession>A0A848DL98</accession>
<dbReference type="Gene3D" id="1.10.260.40">
    <property type="entry name" value="lambda repressor-like DNA-binding domains"/>
    <property type="match status" value="1"/>
</dbReference>
<dbReference type="Pfam" id="PF01381">
    <property type="entry name" value="HTH_3"/>
    <property type="match status" value="1"/>
</dbReference>
<protein>
    <submittedName>
        <fullName evidence="3">Helix-turn-helix domain-containing protein</fullName>
    </submittedName>
</protein>
<evidence type="ECO:0000313" key="4">
    <source>
        <dbReference type="Proteomes" id="UP000586918"/>
    </source>
</evidence>
<dbReference type="CDD" id="cd00093">
    <property type="entry name" value="HTH_XRE"/>
    <property type="match status" value="1"/>
</dbReference>
<feature type="domain" description="HTH cro/C1-type" evidence="2">
    <location>
        <begin position="12"/>
        <end position="65"/>
    </location>
</feature>
<dbReference type="GO" id="GO:0003677">
    <property type="term" value="F:DNA binding"/>
    <property type="evidence" value="ECO:0007669"/>
    <property type="project" value="InterPro"/>
</dbReference>
<dbReference type="AlphaFoldDB" id="A0A848DL98"/>
<evidence type="ECO:0000313" key="3">
    <source>
        <dbReference type="EMBL" id="NMH93335.1"/>
    </source>
</evidence>
<dbReference type="InterPro" id="IPR010982">
    <property type="entry name" value="Lambda_DNA-bd_dom_sf"/>
</dbReference>
<sequence>MPWGGGCSWPRRRRRPELGRSQGRLADELVVSRQTVLSPEKGRSDPGLPLTFRIAALFRCRIEDVVTPGVDGGQRA</sequence>
<dbReference type="Proteomes" id="UP000586918">
    <property type="component" value="Unassembled WGS sequence"/>
</dbReference>
<dbReference type="PROSITE" id="PS50943">
    <property type="entry name" value="HTH_CROC1"/>
    <property type="match status" value="1"/>
</dbReference>
<dbReference type="SUPFAM" id="SSF47413">
    <property type="entry name" value="lambda repressor-like DNA-binding domains"/>
    <property type="match status" value="1"/>
</dbReference>
<proteinExistence type="predicted"/>
<dbReference type="InterPro" id="IPR001387">
    <property type="entry name" value="Cro/C1-type_HTH"/>
</dbReference>